<evidence type="ECO:0000313" key="1">
    <source>
        <dbReference type="EMBL" id="BAQ56665.1"/>
    </source>
</evidence>
<protein>
    <submittedName>
        <fullName evidence="1">Uncharacterized protein</fullName>
    </submittedName>
</protein>
<reference evidence="1 2" key="1">
    <citation type="submission" date="2015-03" db="EMBL/GenBank/DDBJ databases">
        <title>Complete genome sequence of Lactobacillus acetotolerans NBRC 13120.</title>
        <authorList>
            <person name="Toh H."/>
            <person name="Morita H."/>
            <person name="Fujita N."/>
        </authorList>
    </citation>
    <scope>NUCLEOTIDE SEQUENCE [LARGE SCALE GENOMIC DNA]</scope>
    <source>
        <strain evidence="1 2">NBRC 13120</strain>
    </source>
</reference>
<dbReference type="RefSeq" id="WP_060459153.1">
    <property type="nucleotide sequence ID" value="NZ_AP014808.1"/>
</dbReference>
<dbReference type="KEGG" id="lae:LBAT_0276"/>
<name>A0A0D6A2C9_9LACO</name>
<accession>A0A0D6A2C9</accession>
<dbReference type="Proteomes" id="UP000035709">
    <property type="component" value="Chromosome"/>
</dbReference>
<gene>
    <name evidence="1" type="ORF">LBAT_0276</name>
</gene>
<organism evidence="1 2">
    <name type="scientific">Lactobacillus acetotolerans</name>
    <dbReference type="NCBI Taxonomy" id="1600"/>
    <lineage>
        <taxon>Bacteria</taxon>
        <taxon>Bacillati</taxon>
        <taxon>Bacillota</taxon>
        <taxon>Bacilli</taxon>
        <taxon>Lactobacillales</taxon>
        <taxon>Lactobacillaceae</taxon>
        <taxon>Lactobacillus</taxon>
    </lineage>
</organism>
<evidence type="ECO:0000313" key="2">
    <source>
        <dbReference type="Proteomes" id="UP000035709"/>
    </source>
</evidence>
<keyword evidence="2" id="KW-1185">Reference proteome</keyword>
<dbReference type="AlphaFoldDB" id="A0A0D6A2C9"/>
<dbReference type="PATRIC" id="fig|1600.4.peg.282"/>
<proteinExistence type="predicted"/>
<sequence>MIKKDINIAITSPQEHAAVAALIDMNNAVGYATHVEEANQDAVFIDTVKKAHYYATQTEIDLDNIDAELHNVLAILLHRG</sequence>
<dbReference type="EMBL" id="AP014808">
    <property type="protein sequence ID" value="BAQ56665.1"/>
    <property type="molecule type" value="Genomic_DNA"/>
</dbReference>